<dbReference type="GO" id="GO:0015288">
    <property type="term" value="F:porin activity"/>
    <property type="evidence" value="ECO:0007669"/>
    <property type="project" value="TreeGrafter"/>
</dbReference>
<keyword evidence="6" id="KW-0472">Membrane</keyword>
<keyword evidence="8" id="KW-0175">Coiled coil</keyword>
<evidence type="ECO:0000256" key="3">
    <source>
        <dbReference type="ARBA" id="ARBA00022448"/>
    </source>
</evidence>
<evidence type="ECO:0000256" key="8">
    <source>
        <dbReference type="SAM" id="Coils"/>
    </source>
</evidence>
<feature type="coiled-coil region" evidence="8">
    <location>
        <begin position="334"/>
        <end position="386"/>
    </location>
</feature>
<reference evidence="9" key="1">
    <citation type="submission" date="2024-07" db="EMBL/GenBank/DDBJ databases">
        <authorList>
            <person name="Biller S.J."/>
        </authorList>
    </citation>
    <scope>NUCLEOTIDE SEQUENCE</scope>
    <source>
        <strain evidence="9">WC2416</strain>
    </source>
</reference>
<dbReference type="AlphaFoldDB" id="A0AB39WI95"/>
<keyword evidence="4" id="KW-1134">Transmembrane beta strand</keyword>
<dbReference type="GO" id="GO:0009279">
    <property type="term" value="C:cell outer membrane"/>
    <property type="evidence" value="ECO:0007669"/>
    <property type="project" value="UniProtKB-SubCell"/>
</dbReference>
<dbReference type="EMBL" id="CP165626">
    <property type="protein sequence ID" value="XDV00275.1"/>
    <property type="molecule type" value="Genomic_DNA"/>
</dbReference>
<evidence type="ECO:0000313" key="9">
    <source>
        <dbReference type="EMBL" id="XDV00275.1"/>
    </source>
</evidence>
<sequence>MKKINLIVLLGTISISTISYSQETLPISKSELSQKVSDKNLQIKIAEQDFKSAKADYRQSNSLFLPNITASHTAISTTNPLMAFGSKLNQEILTASDFDPNLLNNPNRTQNFATKIEVLQPLINVDGMYGRQAAKAKMNAYGLQTERTKEYLELEVNKSYMELQLAYKAVAVLEKANATADANLKLIDNYFKQGMLQKTDLLSVQVRVNEVKNQLQYAKSNVHNASDYLAFLLNEDIGDKVYKPTEELENTITIKNIDTTLSENRKDIQAMDQSTEAYQKMFLSSKMNFLPRLNAFGSYELYDDVLFGTKAKGYVVGAQLSWNVFDGFKSIGKMEKAKADFQKAEIETQQYKAKSQLELNKTNRQLNDAENKVTLSKLDLEQSQEAYRIRSNRFSQGLEKTTDLLQTETQMFKKELEYLQSVFEYNFTQQYLQFLTK</sequence>
<comment type="subcellular location">
    <subcellularLocation>
        <location evidence="1">Cell outer membrane</location>
    </subcellularLocation>
</comment>
<keyword evidence="3" id="KW-0813">Transport</keyword>
<dbReference type="GO" id="GO:1990281">
    <property type="term" value="C:efflux pump complex"/>
    <property type="evidence" value="ECO:0007669"/>
    <property type="project" value="TreeGrafter"/>
</dbReference>
<name>A0AB39WI95_9FLAO</name>
<organism evidence="9">
    <name type="scientific">Flavobacterium sp. WC2416</name>
    <dbReference type="NCBI Taxonomy" id="3234141"/>
    <lineage>
        <taxon>Bacteria</taxon>
        <taxon>Pseudomonadati</taxon>
        <taxon>Bacteroidota</taxon>
        <taxon>Flavobacteriia</taxon>
        <taxon>Flavobacteriales</taxon>
        <taxon>Flavobacteriaceae</taxon>
        <taxon>Flavobacterium</taxon>
    </lineage>
</organism>
<dbReference type="GO" id="GO:0015562">
    <property type="term" value="F:efflux transmembrane transporter activity"/>
    <property type="evidence" value="ECO:0007669"/>
    <property type="project" value="InterPro"/>
</dbReference>
<dbReference type="PANTHER" id="PTHR30026:SF20">
    <property type="entry name" value="OUTER MEMBRANE PROTEIN TOLC"/>
    <property type="match status" value="1"/>
</dbReference>
<evidence type="ECO:0000256" key="4">
    <source>
        <dbReference type="ARBA" id="ARBA00022452"/>
    </source>
</evidence>
<keyword evidence="7" id="KW-0998">Cell outer membrane</keyword>
<dbReference type="Gene3D" id="1.20.1600.10">
    <property type="entry name" value="Outer membrane efflux proteins (OEP)"/>
    <property type="match status" value="1"/>
</dbReference>
<keyword evidence="5" id="KW-0812">Transmembrane</keyword>
<protein>
    <submittedName>
        <fullName evidence="9">TolC family protein</fullName>
    </submittedName>
</protein>
<dbReference type="InterPro" id="IPR003423">
    <property type="entry name" value="OMP_efflux"/>
</dbReference>
<evidence type="ECO:0000256" key="7">
    <source>
        <dbReference type="ARBA" id="ARBA00023237"/>
    </source>
</evidence>
<dbReference type="Pfam" id="PF02321">
    <property type="entry name" value="OEP"/>
    <property type="match status" value="2"/>
</dbReference>
<dbReference type="SUPFAM" id="SSF56954">
    <property type="entry name" value="Outer membrane efflux proteins (OEP)"/>
    <property type="match status" value="1"/>
</dbReference>
<proteinExistence type="inferred from homology"/>
<dbReference type="PANTHER" id="PTHR30026">
    <property type="entry name" value="OUTER MEMBRANE PROTEIN TOLC"/>
    <property type="match status" value="1"/>
</dbReference>
<comment type="similarity">
    <text evidence="2">Belongs to the outer membrane factor (OMF) (TC 1.B.17) family.</text>
</comment>
<evidence type="ECO:0000256" key="2">
    <source>
        <dbReference type="ARBA" id="ARBA00007613"/>
    </source>
</evidence>
<accession>A0AB39WI95</accession>
<evidence type="ECO:0000256" key="6">
    <source>
        <dbReference type="ARBA" id="ARBA00023136"/>
    </source>
</evidence>
<dbReference type="InterPro" id="IPR051906">
    <property type="entry name" value="TolC-like"/>
</dbReference>
<dbReference type="RefSeq" id="WP_369769800.1">
    <property type="nucleotide sequence ID" value="NZ_CP165626.1"/>
</dbReference>
<gene>
    <name evidence="9" type="ORF">AB3G39_07855</name>
</gene>
<evidence type="ECO:0000256" key="1">
    <source>
        <dbReference type="ARBA" id="ARBA00004442"/>
    </source>
</evidence>
<evidence type="ECO:0000256" key="5">
    <source>
        <dbReference type="ARBA" id="ARBA00022692"/>
    </source>
</evidence>